<evidence type="ECO:0000313" key="2">
    <source>
        <dbReference type="EMBL" id="MCX5616900.1"/>
    </source>
</evidence>
<feature type="chain" id="PRO_5046192536" description="UrcA family protein" evidence="1">
    <location>
        <begin position="23"/>
        <end position="114"/>
    </location>
</feature>
<dbReference type="RefSeq" id="WP_266127874.1">
    <property type="nucleotide sequence ID" value="NZ_JANIDV010000005.1"/>
</dbReference>
<feature type="signal peptide" evidence="1">
    <location>
        <begin position="1"/>
        <end position="22"/>
    </location>
</feature>
<evidence type="ECO:0000313" key="3">
    <source>
        <dbReference type="Proteomes" id="UP001165633"/>
    </source>
</evidence>
<evidence type="ECO:0000256" key="1">
    <source>
        <dbReference type="SAM" id="SignalP"/>
    </source>
</evidence>
<evidence type="ECO:0008006" key="4">
    <source>
        <dbReference type="Google" id="ProtNLM"/>
    </source>
</evidence>
<reference evidence="2" key="1">
    <citation type="submission" date="2022-07" db="EMBL/GenBank/DDBJ databases">
        <title>Bombella genomes.</title>
        <authorList>
            <person name="Harer L."/>
            <person name="Styblova S."/>
            <person name="Ehrmann M."/>
        </authorList>
    </citation>
    <scope>NUCLEOTIDE SEQUENCE</scope>
    <source>
        <strain evidence="2">TMW 2.2559</strain>
    </source>
</reference>
<organism evidence="2 3">
    <name type="scientific">Bombella dulcis</name>
    <dbReference type="NCBI Taxonomy" id="2967339"/>
    <lineage>
        <taxon>Bacteria</taxon>
        <taxon>Pseudomonadati</taxon>
        <taxon>Pseudomonadota</taxon>
        <taxon>Alphaproteobacteria</taxon>
        <taxon>Acetobacterales</taxon>
        <taxon>Acetobacteraceae</taxon>
        <taxon>Bombella</taxon>
    </lineage>
</organism>
<comment type="caution">
    <text evidence="2">The sequence shown here is derived from an EMBL/GenBank/DDBJ whole genome shotgun (WGS) entry which is preliminary data.</text>
</comment>
<keyword evidence="3" id="KW-1185">Reference proteome</keyword>
<gene>
    <name evidence="2" type="ORF">NQF87_07955</name>
</gene>
<name>A0ABT3WCT9_9PROT</name>
<sequence>MAVKRLVLCAVMALALSGVARAEEATYLRNDNGSFAIDPHQAYEFLHKAYSSRRIADNAYDVLMNRRRGNCYDAVIHLFRYFDDGAGNVVKYCYRPDLADDHAVTEEPQGLRSP</sequence>
<dbReference type="EMBL" id="JANIDV010000005">
    <property type="protein sequence ID" value="MCX5616900.1"/>
    <property type="molecule type" value="Genomic_DNA"/>
</dbReference>
<proteinExistence type="predicted"/>
<accession>A0ABT3WCT9</accession>
<protein>
    <recommendedName>
        <fullName evidence="4">UrcA family protein</fullName>
    </recommendedName>
</protein>
<keyword evidence="1" id="KW-0732">Signal</keyword>
<dbReference type="Proteomes" id="UP001165633">
    <property type="component" value="Unassembled WGS sequence"/>
</dbReference>